<dbReference type="InterPro" id="IPR001387">
    <property type="entry name" value="Cro/C1-type_HTH"/>
</dbReference>
<dbReference type="GO" id="GO:0003677">
    <property type="term" value="F:DNA binding"/>
    <property type="evidence" value="ECO:0007669"/>
    <property type="project" value="InterPro"/>
</dbReference>
<evidence type="ECO:0000259" key="2">
    <source>
        <dbReference type="PROSITE" id="PS50943"/>
    </source>
</evidence>
<feature type="domain" description="HTH cro/C1-type" evidence="2">
    <location>
        <begin position="155"/>
        <end position="185"/>
    </location>
</feature>
<dbReference type="Proteomes" id="UP001324634">
    <property type="component" value="Chromosome"/>
</dbReference>
<dbReference type="PRINTS" id="PR00625">
    <property type="entry name" value="JDOMAIN"/>
</dbReference>
<dbReference type="CDD" id="cd00093">
    <property type="entry name" value="HTH_XRE"/>
    <property type="match status" value="1"/>
</dbReference>
<gene>
    <name evidence="3" type="ORF">SOO65_19450</name>
</gene>
<dbReference type="PROSITE" id="PS50076">
    <property type="entry name" value="DNAJ_2"/>
    <property type="match status" value="1"/>
</dbReference>
<dbReference type="PROSITE" id="PS50943">
    <property type="entry name" value="HTH_CROC1"/>
    <property type="match status" value="1"/>
</dbReference>
<dbReference type="SUPFAM" id="SSF47413">
    <property type="entry name" value="lambda repressor-like DNA-binding domains"/>
    <property type="match status" value="1"/>
</dbReference>
<name>A0AAX4HNK0_9BACT</name>
<dbReference type="Gene3D" id="1.10.260.40">
    <property type="entry name" value="lambda repressor-like DNA-binding domains"/>
    <property type="match status" value="1"/>
</dbReference>
<dbReference type="InterPro" id="IPR001623">
    <property type="entry name" value="DnaJ_domain"/>
</dbReference>
<dbReference type="AlphaFoldDB" id="A0AAX4HNK0"/>
<proteinExistence type="predicted"/>
<dbReference type="InterPro" id="IPR010982">
    <property type="entry name" value="Lambda_DNA-bd_dom_sf"/>
</dbReference>
<evidence type="ECO:0000313" key="3">
    <source>
        <dbReference type="EMBL" id="WPU64874.1"/>
    </source>
</evidence>
<keyword evidence="4" id="KW-1185">Reference proteome</keyword>
<dbReference type="RefSeq" id="WP_321394504.1">
    <property type="nucleotide sequence ID" value="NZ_CP139487.1"/>
</dbReference>
<dbReference type="Gene3D" id="1.10.287.110">
    <property type="entry name" value="DnaJ domain"/>
    <property type="match status" value="1"/>
</dbReference>
<evidence type="ECO:0000313" key="4">
    <source>
        <dbReference type="Proteomes" id="UP001324634"/>
    </source>
</evidence>
<sequence length="230" mass="26574">MDAEKKNYYEVLEIETNATPNQIENAYIRARNAYSGDSVALYSLMTKDECDNILGQIEEAYSVLGFPEKRREYDRLRGFNQGGISPQANPDKIHMVLTVEDRKNESIQYENFGSNLIEARVSKITAQKKFGLEFSENADMERKIREASDFPGSFLKEIREYKNVSIERMAEMTRISKTHLTAIENEDVSKLPAEVYVRGYVYQFAKVLKLNPDTVANSYLLHFKKLRTQK</sequence>
<feature type="domain" description="J" evidence="1">
    <location>
        <begin position="7"/>
        <end position="77"/>
    </location>
</feature>
<dbReference type="InterPro" id="IPR036869">
    <property type="entry name" value="J_dom_sf"/>
</dbReference>
<dbReference type="SUPFAM" id="SSF46565">
    <property type="entry name" value="Chaperone J-domain"/>
    <property type="match status" value="1"/>
</dbReference>
<organism evidence="3 4">
    <name type="scientific">Peredibacter starrii</name>
    <dbReference type="NCBI Taxonomy" id="28202"/>
    <lineage>
        <taxon>Bacteria</taxon>
        <taxon>Pseudomonadati</taxon>
        <taxon>Bdellovibrionota</taxon>
        <taxon>Bacteriovoracia</taxon>
        <taxon>Bacteriovoracales</taxon>
        <taxon>Bacteriovoracaceae</taxon>
        <taxon>Peredibacter</taxon>
    </lineage>
</organism>
<dbReference type="KEGG" id="psti:SOO65_19450"/>
<dbReference type="Pfam" id="PF13413">
    <property type="entry name" value="HTH_25"/>
    <property type="match status" value="1"/>
</dbReference>
<protein>
    <submittedName>
        <fullName evidence="3">Helix-turn-helix domain-containing protein</fullName>
    </submittedName>
</protein>
<dbReference type="InterPro" id="IPR050400">
    <property type="entry name" value="Bact_Cytoskel_RodZ"/>
</dbReference>
<evidence type="ECO:0000259" key="1">
    <source>
        <dbReference type="PROSITE" id="PS50076"/>
    </source>
</evidence>
<reference evidence="3 4" key="1">
    <citation type="submission" date="2023-11" db="EMBL/GenBank/DDBJ databases">
        <title>Peredibacter starrii A3.12.</title>
        <authorList>
            <person name="Mitchell R.J."/>
        </authorList>
    </citation>
    <scope>NUCLEOTIDE SEQUENCE [LARGE SCALE GENOMIC DNA]</scope>
    <source>
        <strain evidence="3 4">A3.12</strain>
    </source>
</reference>
<accession>A0AAX4HNK0</accession>
<dbReference type="Pfam" id="PF00226">
    <property type="entry name" value="DnaJ"/>
    <property type="match status" value="1"/>
</dbReference>
<dbReference type="PANTHER" id="PTHR34475:SF1">
    <property type="entry name" value="CYTOSKELETON PROTEIN RODZ"/>
    <property type="match status" value="1"/>
</dbReference>
<dbReference type="PANTHER" id="PTHR34475">
    <property type="match status" value="1"/>
</dbReference>
<dbReference type="EMBL" id="CP139487">
    <property type="protein sequence ID" value="WPU64874.1"/>
    <property type="molecule type" value="Genomic_DNA"/>
</dbReference>